<dbReference type="HOGENOM" id="CLU_000680_9_0_1"/>
<sequence length="225" mass="26741">MAILPKAIYTFHAIPIQLPSIFFHRTRTIQTFIWIHKKPRIAKAILRNKNQAGGITLPDFRQYYKATVIKTVWYWYQNRHTDQWNRIENPDINPDTYGQLIFDKGGKNIKWEKDSLFSKYCWENWTAACKSVKLEHTLTPCTKINSKWLKDLNIRQDTIKLLEKNIGKTFSNINLMNIFSAEFPKATEIKAKIDQWDLIKLTSFYTAKETKKKTKRQPTEWEKIL</sequence>
<proteinExistence type="predicted"/>
<organism evidence="1 2">
    <name type="scientific">Oryza sativa subsp. indica</name>
    <name type="common">Rice</name>
    <dbReference type="NCBI Taxonomy" id="39946"/>
    <lineage>
        <taxon>Eukaryota</taxon>
        <taxon>Viridiplantae</taxon>
        <taxon>Streptophyta</taxon>
        <taxon>Embryophyta</taxon>
        <taxon>Tracheophyta</taxon>
        <taxon>Spermatophyta</taxon>
        <taxon>Magnoliopsida</taxon>
        <taxon>Liliopsida</taxon>
        <taxon>Poales</taxon>
        <taxon>Poaceae</taxon>
        <taxon>BOP clade</taxon>
        <taxon>Oryzoideae</taxon>
        <taxon>Oryzeae</taxon>
        <taxon>Oryzinae</taxon>
        <taxon>Oryza</taxon>
        <taxon>Oryza sativa</taxon>
    </lineage>
</organism>
<gene>
    <name evidence="1" type="ORF">OsI_05624</name>
</gene>
<evidence type="ECO:0000313" key="2">
    <source>
        <dbReference type="Proteomes" id="UP000007015"/>
    </source>
</evidence>
<dbReference type="STRING" id="39946.A2X082"/>
<dbReference type="Proteomes" id="UP000007015">
    <property type="component" value="Chromosome 2"/>
</dbReference>
<dbReference type="EMBL" id="CM000127">
    <property type="protein sequence ID" value="EAY84242.1"/>
    <property type="molecule type" value="Genomic_DNA"/>
</dbReference>
<reference evidence="1 2" key="1">
    <citation type="journal article" date="2005" name="PLoS Biol.">
        <title>The genomes of Oryza sativa: a history of duplications.</title>
        <authorList>
            <person name="Yu J."/>
            <person name="Wang J."/>
            <person name="Lin W."/>
            <person name="Li S."/>
            <person name="Li H."/>
            <person name="Zhou J."/>
            <person name="Ni P."/>
            <person name="Dong W."/>
            <person name="Hu S."/>
            <person name="Zeng C."/>
            <person name="Zhang J."/>
            <person name="Zhang Y."/>
            <person name="Li R."/>
            <person name="Xu Z."/>
            <person name="Li S."/>
            <person name="Li X."/>
            <person name="Zheng H."/>
            <person name="Cong L."/>
            <person name="Lin L."/>
            <person name="Yin J."/>
            <person name="Geng J."/>
            <person name="Li G."/>
            <person name="Shi J."/>
            <person name="Liu J."/>
            <person name="Lv H."/>
            <person name="Li J."/>
            <person name="Wang J."/>
            <person name="Deng Y."/>
            <person name="Ran L."/>
            <person name="Shi X."/>
            <person name="Wang X."/>
            <person name="Wu Q."/>
            <person name="Li C."/>
            <person name="Ren X."/>
            <person name="Wang J."/>
            <person name="Wang X."/>
            <person name="Li D."/>
            <person name="Liu D."/>
            <person name="Zhang X."/>
            <person name="Ji Z."/>
            <person name="Zhao W."/>
            <person name="Sun Y."/>
            <person name="Zhang Z."/>
            <person name="Bao J."/>
            <person name="Han Y."/>
            <person name="Dong L."/>
            <person name="Ji J."/>
            <person name="Chen P."/>
            <person name="Wu S."/>
            <person name="Liu J."/>
            <person name="Xiao Y."/>
            <person name="Bu D."/>
            <person name="Tan J."/>
            <person name="Yang L."/>
            <person name="Ye C."/>
            <person name="Zhang J."/>
            <person name="Xu J."/>
            <person name="Zhou Y."/>
            <person name="Yu Y."/>
            <person name="Zhang B."/>
            <person name="Zhuang S."/>
            <person name="Wei H."/>
            <person name="Liu B."/>
            <person name="Lei M."/>
            <person name="Yu H."/>
            <person name="Li Y."/>
            <person name="Xu H."/>
            <person name="Wei S."/>
            <person name="He X."/>
            <person name="Fang L."/>
            <person name="Zhang Z."/>
            <person name="Zhang Y."/>
            <person name="Huang X."/>
            <person name="Su Z."/>
            <person name="Tong W."/>
            <person name="Li J."/>
            <person name="Tong Z."/>
            <person name="Li S."/>
            <person name="Ye J."/>
            <person name="Wang L."/>
            <person name="Fang L."/>
            <person name="Lei T."/>
            <person name="Chen C."/>
            <person name="Chen H."/>
            <person name="Xu Z."/>
            <person name="Li H."/>
            <person name="Huang H."/>
            <person name="Zhang F."/>
            <person name="Xu H."/>
            <person name="Li N."/>
            <person name="Zhao C."/>
            <person name="Li S."/>
            <person name="Dong L."/>
            <person name="Huang Y."/>
            <person name="Li L."/>
            <person name="Xi Y."/>
            <person name="Qi Q."/>
            <person name="Li W."/>
            <person name="Zhang B."/>
            <person name="Hu W."/>
            <person name="Zhang Y."/>
            <person name="Tian X."/>
            <person name="Jiao Y."/>
            <person name="Liang X."/>
            <person name="Jin J."/>
            <person name="Gao L."/>
            <person name="Zheng W."/>
            <person name="Hao B."/>
            <person name="Liu S."/>
            <person name="Wang W."/>
            <person name="Yuan L."/>
            <person name="Cao M."/>
            <person name="McDermott J."/>
            <person name="Samudrala R."/>
            <person name="Wang J."/>
            <person name="Wong G.K."/>
            <person name="Yang H."/>
        </authorList>
    </citation>
    <scope>NUCLEOTIDE SEQUENCE [LARGE SCALE GENOMIC DNA]</scope>
    <source>
        <strain evidence="2">cv. 93-11</strain>
    </source>
</reference>
<name>A2X082_ORYSI</name>
<dbReference type="PANTHER" id="PTHR19446">
    <property type="entry name" value="REVERSE TRANSCRIPTASES"/>
    <property type="match status" value="1"/>
</dbReference>
<accession>A2X082</accession>
<dbReference type="Gramene" id="BGIOSGA007231-TA">
    <property type="protein sequence ID" value="BGIOSGA007231-PA"/>
    <property type="gene ID" value="BGIOSGA007231"/>
</dbReference>
<keyword evidence="2" id="KW-1185">Reference proteome</keyword>
<evidence type="ECO:0000313" key="1">
    <source>
        <dbReference type="EMBL" id="EAY84242.1"/>
    </source>
</evidence>
<protein>
    <submittedName>
        <fullName evidence="1">Uncharacterized protein</fullName>
    </submittedName>
</protein>
<dbReference type="AlphaFoldDB" id="A2X082"/>